<dbReference type="EMBL" id="CABWIE010000019">
    <property type="protein sequence ID" value="VWL94709.1"/>
    <property type="molecule type" value="Genomic_DNA"/>
</dbReference>
<sequence>MGTATVQLNTRIDPMLKAGGDAVLTRNGLGPSDAIRALWAYLVEHQTLPGFMVADKREASCAESLAEQGCGLAFSSLGLSASDFAPAESSAEDWDAVRDDMYDAMIADIEANCR</sequence>
<evidence type="ECO:0000313" key="1">
    <source>
        <dbReference type="EMBL" id="VWL94709.1"/>
    </source>
</evidence>
<keyword evidence="2" id="KW-1185">Reference proteome</keyword>
<protein>
    <submittedName>
        <fullName evidence="1">RelB antitoxin</fullName>
    </submittedName>
</protein>
<organism evidence="1 2">
    <name type="scientific">Collinsella aerofaciens</name>
    <dbReference type="NCBI Taxonomy" id="74426"/>
    <lineage>
        <taxon>Bacteria</taxon>
        <taxon>Bacillati</taxon>
        <taxon>Actinomycetota</taxon>
        <taxon>Coriobacteriia</taxon>
        <taxon>Coriobacteriales</taxon>
        <taxon>Coriobacteriaceae</taxon>
        <taxon>Collinsella</taxon>
    </lineage>
</organism>
<dbReference type="Pfam" id="PF04221">
    <property type="entry name" value="RelB"/>
    <property type="match status" value="1"/>
</dbReference>
<proteinExistence type="predicted"/>
<dbReference type="RefSeq" id="WP_152076376.1">
    <property type="nucleotide sequence ID" value="NZ_CAAKNU010000085.1"/>
</dbReference>
<dbReference type="Proteomes" id="UP000361836">
    <property type="component" value="Unassembled WGS sequence"/>
</dbReference>
<evidence type="ECO:0000313" key="2">
    <source>
        <dbReference type="Proteomes" id="UP000361836"/>
    </source>
</evidence>
<dbReference type="InterPro" id="IPR007337">
    <property type="entry name" value="RelB/DinJ"/>
</dbReference>
<accession>A0A5K1IZS2</accession>
<dbReference type="AlphaFoldDB" id="A0A5K1IZS2"/>
<dbReference type="GO" id="GO:0006355">
    <property type="term" value="P:regulation of DNA-templated transcription"/>
    <property type="evidence" value="ECO:0007669"/>
    <property type="project" value="InterPro"/>
</dbReference>
<dbReference type="InterPro" id="IPR013321">
    <property type="entry name" value="Arc_rbn_hlx_hlx"/>
</dbReference>
<gene>
    <name evidence="1" type="ORF">KCJAJFAP_00072</name>
</gene>
<reference evidence="1 2" key="1">
    <citation type="submission" date="2019-10" db="EMBL/GenBank/DDBJ databases">
        <authorList>
            <person name="Wolf R A."/>
        </authorList>
    </citation>
    <scope>NUCLEOTIDE SEQUENCE [LARGE SCALE GENOMIC DNA]</scope>
    <source>
        <strain evidence="1">Collinsella_aerofaciens_MC2</strain>
    </source>
</reference>
<dbReference type="Gene3D" id="1.10.1220.10">
    <property type="entry name" value="Met repressor-like"/>
    <property type="match status" value="1"/>
</dbReference>
<name>A0A5K1IZS2_9ACTN</name>